<evidence type="ECO:0000313" key="1">
    <source>
        <dbReference type="EMBL" id="SPC34640.1"/>
    </source>
</evidence>
<accession>A0A2K5ASL2</accession>
<evidence type="ECO:0000313" key="2">
    <source>
        <dbReference type="Proteomes" id="UP000236248"/>
    </source>
</evidence>
<dbReference type="AlphaFoldDB" id="A0A2K5ASL2"/>
<protein>
    <submittedName>
        <fullName evidence="1">Uncharacterized protein</fullName>
    </submittedName>
</protein>
<name>A0A2K5ASL2_9ARCH</name>
<dbReference type="GeneID" id="41595465"/>
<reference evidence="2" key="1">
    <citation type="submission" date="2018-01" db="EMBL/GenBank/DDBJ databases">
        <authorList>
            <person name="Kerou L M."/>
        </authorList>
    </citation>
    <scope>NUCLEOTIDE SEQUENCE [LARGE SCALE GENOMIC DNA]</scope>
    <source>
        <strain evidence="2">SCU2</strain>
    </source>
</reference>
<dbReference type="EMBL" id="LT981265">
    <property type="protein sequence ID" value="SPC34640.1"/>
    <property type="molecule type" value="Genomic_DNA"/>
</dbReference>
<proteinExistence type="predicted"/>
<dbReference type="KEGG" id="ncv:NCAV_1474"/>
<sequence>MRWGIEQEEYYFKIYDEDKNVAAYFQPDYGQIEPKEREYEIIERMLKHGDPITSGLLYMPMAKFNIRDDADYSIDDVISSIEDALSRIKQWRGVVGMRGSGYVIEHAWVRRAHTDYDMLAILLVVRFNIQVRLFKKEILNALAELLDLLVDNGLI</sequence>
<dbReference type="Proteomes" id="UP000236248">
    <property type="component" value="Chromosome NCAV"/>
</dbReference>
<dbReference type="RefSeq" id="WP_103286743.1">
    <property type="nucleotide sequence ID" value="NZ_LT981265.1"/>
</dbReference>
<keyword evidence="2" id="KW-1185">Reference proteome</keyword>
<gene>
    <name evidence="1" type="ORF">NCAV_1474</name>
</gene>
<organism evidence="1 2">
    <name type="scientific">Candidatus Nitrosocaldus cavascurensis</name>
    <dbReference type="NCBI Taxonomy" id="2058097"/>
    <lineage>
        <taxon>Archaea</taxon>
        <taxon>Nitrososphaerota</taxon>
        <taxon>Nitrososphaeria</taxon>
        <taxon>Candidatus Nitrosocaldales</taxon>
        <taxon>Candidatus Nitrosocaldaceae</taxon>
        <taxon>Candidatus Nitrosocaldus</taxon>
    </lineage>
</organism>